<dbReference type="STRING" id="356660.SAMN05444336_101288"/>
<evidence type="ECO:0000256" key="1">
    <source>
        <dbReference type="ARBA" id="ARBA00006206"/>
    </source>
</evidence>
<dbReference type="RefSeq" id="WP_092679356.1">
    <property type="nucleotide sequence ID" value="NZ_FNMZ01000001.1"/>
</dbReference>
<dbReference type="GO" id="GO:0030246">
    <property type="term" value="F:carbohydrate binding"/>
    <property type="evidence" value="ECO:0007669"/>
    <property type="project" value="InterPro"/>
</dbReference>
<evidence type="ECO:0000256" key="2">
    <source>
        <dbReference type="ARBA" id="ARBA00023235"/>
    </source>
</evidence>
<dbReference type="InterPro" id="IPR014718">
    <property type="entry name" value="GH-type_carb-bd"/>
</dbReference>
<dbReference type="SUPFAM" id="SSF74650">
    <property type="entry name" value="Galactose mutarotase-like"/>
    <property type="match status" value="1"/>
</dbReference>
<dbReference type="GO" id="GO:0006006">
    <property type="term" value="P:glucose metabolic process"/>
    <property type="evidence" value="ECO:0007669"/>
    <property type="project" value="TreeGrafter"/>
</dbReference>
<dbReference type="OrthoDB" id="9779408at2"/>
<dbReference type="AlphaFoldDB" id="A0A1H2RAQ4"/>
<keyword evidence="2" id="KW-0413">Isomerase</keyword>
<organism evidence="4 5">
    <name type="scientific">Albimonas donghaensis</name>
    <dbReference type="NCBI Taxonomy" id="356660"/>
    <lineage>
        <taxon>Bacteria</taxon>
        <taxon>Pseudomonadati</taxon>
        <taxon>Pseudomonadota</taxon>
        <taxon>Alphaproteobacteria</taxon>
        <taxon>Rhodobacterales</taxon>
        <taxon>Paracoccaceae</taxon>
        <taxon>Albimonas</taxon>
    </lineage>
</organism>
<sequence length="338" mass="36790">MPVTLRRFAEYRGAPVMEAELRSDVAAIRVLSWGCVIRDWRAEAPEGPRPVTLGFEDFAPYPTHSPAFGALCGRVANRIANARFALDGREIAVTPNTPPHHLHGGLDGFGRRDWTMETDGTALRLTRVSPHGEEGYPGEVALDVVMRLEGGRLRVDMSARPDRPTPINLAQHSYWNLGGAGAAGGDVLDHRLRLAASHCTPTRPDLIPTGEIASVEGDPLDFRAARPLRDADGAPLPLDLNFALDARDPAEPAAEVLSPSGDLRLRLWTDQPGVQVYNAPRLAIPVPGLEGRRYGAYAGLCLEAQNFPDAVNQSGFPDPIFTPDRPYSQRLEIEIARP</sequence>
<dbReference type="GO" id="GO:0033499">
    <property type="term" value="P:galactose catabolic process via UDP-galactose, Leloir pathway"/>
    <property type="evidence" value="ECO:0007669"/>
    <property type="project" value="TreeGrafter"/>
</dbReference>
<reference evidence="4 5" key="1">
    <citation type="submission" date="2016-10" db="EMBL/GenBank/DDBJ databases">
        <authorList>
            <person name="de Groot N.N."/>
        </authorList>
    </citation>
    <scope>NUCLEOTIDE SEQUENCE [LARGE SCALE GENOMIC DNA]</scope>
    <source>
        <strain evidence="4 5">DSM 17890</strain>
    </source>
</reference>
<dbReference type="PANTHER" id="PTHR10091:SF49">
    <property type="entry name" value="ALDOSE 1-EPIMERASE"/>
    <property type="match status" value="1"/>
</dbReference>
<accession>A0A1H2RAQ4</accession>
<dbReference type="EMBL" id="FNMZ01000001">
    <property type="protein sequence ID" value="SDW16365.1"/>
    <property type="molecule type" value="Genomic_DNA"/>
</dbReference>
<keyword evidence="5" id="KW-1185">Reference proteome</keyword>
<dbReference type="Pfam" id="PF01263">
    <property type="entry name" value="Aldose_epim"/>
    <property type="match status" value="1"/>
</dbReference>
<dbReference type="InterPro" id="IPR011013">
    <property type="entry name" value="Gal_mutarotase_sf_dom"/>
</dbReference>
<dbReference type="InterPro" id="IPR047215">
    <property type="entry name" value="Galactose_mutarotase-like"/>
</dbReference>
<keyword evidence="3" id="KW-0119">Carbohydrate metabolism</keyword>
<name>A0A1H2RAQ4_9RHOB</name>
<dbReference type="Gene3D" id="2.70.98.10">
    <property type="match status" value="1"/>
</dbReference>
<dbReference type="GO" id="GO:0004034">
    <property type="term" value="F:aldose 1-epimerase activity"/>
    <property type="evidence" value="ECO:0007669"/>
    <property type="project" value="TreeGrafter"/>
</dbReference>
<dbReference type="InterPro" id="IPR008183">
    <property type="entry name" value="Aldose_1/G6P_1-epimerase"/>
</dbReference>
<evidence type="ECO:0000256" key="3">
    <source>
        <dbReference type="ARBA" id="ARBA00023277"/>
    </source>
</evidence>
<proteinExistence type="inferred from homology"/>
<dbReference type="CDD" id="cd09019">
    <property type="entry name" value="galactose_mutarotase_like"/>
    <property type="match status" value="1"/>
</dbReference>
<dbReference type="PANTHER" id="PTHR10091">
    <property type="entry name" value="ALDOSE-1-EPIMERASE"/>
    <property type="match status" value="1"/>
</dbReference>
<comment type="similarity">
    <text evidence="1">Belongs to the aldose epimerase family.</text>
</comment>
<evidence type="ECO:0000313" key="5">
    <source>
        <dbReference type="Proteomes" id="UP000199118"/>
    </source>
</evidence>
<gene>
    <name evidence="4" type="ORF">SAMN05444336_101288</name>
</gene>
<protein>
    <submittedName>
        <fullName evidence="4">Aldose 1-epimerase</fullName>
    </submittedName>
</protein>
<dbReference type="Proteomes" id="UP000199118">
    <property type="component" value="Unassembled WGS sequence"/>
</dbReference>
<evidence type="ECO:0000313" key="4">
    <source>
        <dbReference type="EMBL" id="SDW16365.1"/>
    </source>
</evidence>